<keyword evidence="4 8" id="KW-1133">Transmembrane helix</keyword>
<feature type="transmembrane region" description="Helical" evidence="8">
    <location>
        <begin position="137"/>
        <end position="159"/>
    </location>
</feature>
<dbReference type="AlphaFoldDB" id="A0A210QE18"/>
<dbReference type="EMBL" id="NEDP02004057">
    <property type="protein sequence ID" value="OWF46982.1"/>
    <property type="molecule type" value="Genomic_DNA"/>
</dbReference>
<keyword evidence="5 8" id="KW-0472">Membrane</keyword>
<evidence type="ECO:0000256" key="1">
    <source>
        <dbReference type="ARBA" id="ARBA00004127"/>
    </source>
</evidence>
<evidence type="ECO:0000256" key="5">
    <source>
        <dbReference type="ARBA" id="ARBA00023136"/>
    </source>
</evidence>
<dbReference type="STRING" id="6573.A0A210QE18"/>
<feature type="transmembrane region" description="Helical" evidence="8">
    <location>
        <begin position="65"/>
        <end position="90"/>
    </location>
</feature>
<dbReference type="PANTHER" id="PTHR15146">
    <property type="entry name" value="INTEGRAL MEMBRANE PROTEIN GPR137"/>
    <property type="match status" value="1"/>
</dbReference>
<feature type="compositionally biased region" description="Polar residues" evidence="7">
    <location>
        <begin position="441"/>
        <end position="460"/>
    </location>
</feature>
<evidence type="ECO:0000256" key="6">
    <source>
        <dbReference type="ARBA" id="ARBA00023228"/>
    </source>
</evidence>
<dbReference type="GO" id="GO:1904263">
    <property type="term" value="P:positive regulation of TORC1 signaling"/>
    <property type="evidence" value="ECO:0007669"/>
    <property type="project" value="TreeGrafter"/>
</dbReference>
<name>A0A210QE18_MIZYE</name>
<evidence type="ECO:0000256" key="3">
    <source>
        <dbReference type="ARBA" id="ARBA00022692"/>
    </source>
</evidence>
<feature type="transmembrane region" description="Helical" evidence="8">
    <location>
        <begin position="212"/>
        <end position="238"/>
    </location>
</feature>
<evidence type="ECO:0000256" key="4">
    <source>
        <dbReference type="ARBA" id="ARBA00022989"/>
    </source>
</evidence>
<evidence type="ECO:0000256" key="7">
    <source>
        <dbReference type="SAM" id="MobiDB-lite"/>
    </source>
</evidence>
<comment type="caution">
    <text evidence="9">The sequence shown here is derived from an EMBL/GenBank/DDBJ whole genome shotgun (WGS) entry which is preliminary data.</text>
</comment>
<evidence type="ECO:0000256" key="2">
    <source>
        <dbReference type="ARBA" id="ARBA00004656"/>
    </source>
</evidence>
<comment type="subcellular location">
    <subcellularLocation>
        <location evidence="1">Endomembrane system</location>
        <topology evidence="1">Multi-pass membrane protein</topology>
    </subcellularLocation>
    <subcellularLocation>
        <location evidence="2">Lysosome membrane</location>
    </subcellularLocation>
</comment>
<dbReference type="CDD" id="cd21464">
    <property type="entry name" value="7tm_GPR137"/>
    <property type="match status" value="1"/>
</dbReference>
<organism evidence="9 10">
    <name type="scientific">Mizuhopecten yessoensis</name>
    <name type="common">Japanese scallop</name>
    <name type="synonym">Patinopecten yessoensis</name>
    <dbReference type="NCBI Taxonomy" id="6573"/>
    <lineage>
        <taxon>Eukaryota</taxon>
        <taxon>Metazoa</taxon>
        <taxon>Spiralia</taxon>
        <taxon>Lophotrochozoa</taxon>
        <taxon>Mollusca</taxon>
        <taxon>Bivalvia</taxon>
        <taxon>Autobranchia</taxon>
        <taxon>Pteriomorphia</taxon>
        <taxon>Pectinida</taxon>
        <taxon>Pectinoidea</taxon>
        <taxon>Pectinidae</taxon>
        <taxon>Mizuhopecten</taxon>
    </lineage>
</organism>
<feature type="transmembrane region" description="Helical" evidence="8">
    <location>
        <begin position="313"/>
        <end position="337"/>
    </location>
</feature>
<protein>
    <submittedName>
        <fullName evidence="9">Integral membrane protein GPR137B</fullName>
    </submittedName>
</protein>
<evidence type="ECO:0000313" key="10">
    <source>
        <dbReference type="Proteomes" id="UP000242188"/>
    </source>
</evidence>
<feature type="region of interest" description="Disordered" evidence="7">
    <location>
        <begin position="436"/>
        <end position="460"/>
    </location>
</feature>
<dbReference type="GO" id="GO:0005765">
    <property type="term" value="C:lysosomal membrane"/>
    <property type="evidence" value="ECO:0007669"/>
    <property type="project" value="UniProtKB-SubCell"/>
</dbReference>
<dbReference type="PANTHER" id="PTHR15146:SF3">
    <property type="entry name" value="THH1_TOM1_TOM3 DOMAIN-CONTAINING PROTEIN"/>
    <property type="match status" value="1"/>
</dbReference>
<accession>A0A210QE18</accession>
<dbReference type="OrthoDB" id="192544at2759"/>
<gene>
    <name evidence="9" type="ORF">KP79_PYT10099</name>
</gene>
<sequence>MTRQGHFPLIFPDAVFQNIQNGIAKRITNHDYVKSGRITRSADSMDVDIDAFPTLEPALTPVTELWLTILYVSLYGLLFFMVYFQLWMIWYYRHKRLSYQTVFLFLCLIWTGLRTTLFSFYFSDCILVNNLPLPFTWLLYCFPVCLQFTTLCLLVLFFAQVVFKAKAKYEPSQYKRPLRIAIALAILIFFITNLTAAIVVDHQSIKYHSVPISVIIVRVSINDSLFVMSATALSVCIYKMSRMASAHVVLEAKGTTLCQAMATSIVIILLFTSRAVYNIIALLPYTKEKMPSFGYNWVNVSDQADIIDLDGGYAYVSFGIVLFVWEFLPTLIIVVFFRVKKPPADSALSDMAAQHQNSRSYFFDNPRRYDSDDDLTRSAHSRASNYDINYGHSSVNNADATKTTPRGTPRETPWGTPRGNNLNYGATNTGSFTGRVAGYGSPSTGANQGVQNPGYQNPAE</sequence>
<dbReference type="InterPro" id="IPR029723">
    <property type="entry name" value="GPR137"/>
</dbReference>
<feature type="transmembrane region" description="Helical" evidence="8">
    <location>
        <begin position="102"/>
        <end position="122"/>
    </location>
</feature>
<evidence type="ECO:0000256" key="8">
    <source>
        <dbReference type="SAM" id="Phobius"/>
    </source>
</evidence>
<dbReference type="Proteomes" id="UP000242188">
    <property type="component" value="Unassembled WGS sequence"/>
</dbReference>
<keyword evidence="3 8" id="KW-0812">Transmembrane</keyword>
<reference evidence="9 10" key="1">
    <citation type="journal article" date="2017" name="Nat. Ecol. Evol.">
        <title>Scallop genome provides insights into evolution of bilaterian karyotype and development.</title>
        <authorList>
            <person name="Wang S."/>
            <person name="Zhang J."/>
            <person name="Jiao W."/>
            <person name="Li J."/>
            <person name="Xun X."/>
            <person name="Sun Y."/>
            <person name="Guo X."/>
            <person name="Huan P."/>
            <person name="Dong B."/>
            <person name="Zhang L."/>
            <person name="Hu X."/>
            <person name="Sun X."/>
            <person name="Wang J."/>
            <person name="Zhao C."/>
            <person name="Wang Y."/>
            <person name="Wang D."/>
            <person name="Huang X."/>
            <person name="Wang R."/>
            <person name="Lv J."/>
            <person name="Li Y."/>
            <person name="Zhang Z."/>
            <person name="Liu B."/>
            <person name="Lu W."/>
            <person name="Hui Y."/>
            <person name="Liang J."/>
            <person name="Zhou Z."/>
            <person name="Hou R."/>
            <person name="Li X."/>
            <person name="Liu Y."/>
            <person name="Li H."/>
            <person name="Ning X."/>
            <person name="Lin Y."/>
            <person name="Zhao L."/>
            <person name="Xing Q."/>
            <person name="Dou J."/>
            <person name="Li Y."/>
            <person name="Mao J."/>
            <person name="Guo H."/>
            <person name="Dou H."/>
            <person name="Li T."/>
            <person name="Mu C."/>
            <person name="Jiang W."/>
            <person name="Fu Q."/>
            <person name="Fu X."/>
            <person name="Miao Y."/>
            <person name="Liu J."/>
            <person name="Yu Q."/>
            <person name="Li R."/>
            <person name="Liao H."/>
            <person name="Li X."/>
            <person name="Kong Y."/>
            <person name="Jiang Z."/>
            <person name="Chourrout D."/>
            <person name="Li R."/>
            <person name="Bao Z."/>
        </authorList>
    </citation>
    <scope>NUCLEOTIDE SEQUENCE [LARGE SCALE GENOMIC DNA]</scope>
    <source>
        <strain evidence="9 10">PY_sf001</strain>
    </source>
</reference>
<feature type="transmembrane region" description="Helical" evidence="8">
    <location>
        <begin position="180"/>
        <end position="200"/>
    </location>
</feature>
<feature type="compositionally biased region" description="Polar residues" evidence="7">
    <location>
        <begin position="386"/>
        <end position="406"/>
    </location>
</feature>
<proteinExistence type="predicted"/>
<dbReference type="GO" id="GO:0012505">
    <property type="term" value="C:endomembrane system"/>
    <property type="evidence" value="ECO:0007669"/>
    <property type="project" value="UniProtKB-SubCell"/>
</dbReference>
<feature type="transmembrane region" description="Helical" evidence="8">
    <location>
        <begin position="259"/>
        <end position="283"/>
    </location>
</feature>
<keyword evidence="10" id="KW-1185">Reference proteome</keyword>
<evidence type="ECO:0000313" key="9">
    <source>
        <dbReference type="EMBL" id="OWF46982.1"/>
    </source>
</evidence>
<feature type="region of interest" description="Disordered" evidence="7">
    <location>
        <begin position="386"/>
        <end position="422"/>
    </location>
</feature>
<keyword evidence="6" id="KW-0458">Lysosome</keyword>